<dbReference type="InterPro" id="IPR003386">
    <property type="entry name" value="LACT/PDAT_acylTrfase"/>
</dbReference>
<dbReference type="SUPFAM" id="SSF51126">
    <property type="entry name" value="Pectin lyase-like"/>
    <property type="match status" value="1"/>
</dbReference>
<dbReference type="InterPro" id="IPR011050">
    <property type="entry name" value="Pectin_lyase_fold/virulence"/>
</dbReference>
<evidence type="ECO:0000256" key="2">
    <source>
        <dbReference type="SAM" id="Phobius"/>
    </source>
</evidence>
<gene>
    <name evidence="3" type="ORF">A2642_00770</name>
</gene>
<dbReference type="Gene3D" id="3.40.50.1820">
    <property type="entry name" value="alpha/beta hydrolase"/>
    <property type="match status" value="1"/>
</dbReference>
<dbReference type="Gene3D" id="2.60.40.2340">
    <property type="match status" value="1"/>
</dbReference>
<keyword evidence="2" id="KW-0812">Transmembrane</keyword>
<dbReference type="Pfam" id="PF02450">
    <property type="entry name" value="LCAT"/>
    <property type="match status" value="1"/>
</dbReference>
<evidence type="ECO:0000313" key="3">
    <source>
        <dbReference type="EMBL" id="OGI64860.1"/>
    </source>
</evidence>
<feature type="compositionally biased region" description="Polar residues" evidence="1">
    <location>
        <begin position="1208"/>
        <end position="1221"/>
    </location>
</feature>
<dbReference type="EMBL" id="MFTJ01000035">
    <property type="protein sequence ID" value="OGI64860.1"/>
    <property type="molecule type" value="Genomic_DNA"/>
</dbReference>
<feature type="transmembrane region" description="Helical" evidence="2">
    <location>
        <begin position="1303"/>
        <end position="1324"/>
    </location>
</feature>
<reference evidence="3 4" key="1">
    <citation type="journal article" date="2016" name="Nat. Commun.">
        <title>Thousands of microbial genomes shed light on interconnected biogeochemical processes in an aquifer system.</title>
        <authorList>
            <person name="Anantharaman K."/>
            <person name="Brown C.T."/>
            <person name="Hug L.A."/>
            <person name="Sharon I."/>
            <person name="Castelle C.J."/>
            <person name="Probst A.J."/>
            <person name="Thomas B.C."/>
            <person name="Singh A."/>
            <person name="Wilkins M.J."/>
            <person name="Karaoz U."/>
            <person name="Brodie E.L."/>
            <person name="Williams K.H."/>
            <person name="Hubbard S.S."/>
            <person name="Banfield J.F."/>
        </authorList>
    </citation>
    <scope>NUCLEOTIDE SEQUENCE [LARGE SCALE GENOMIC DNA]</scope>
</reference>
<name>A0A1F6V576_9BACT</name>
<feature type="region of interest" description="Disordered" evidence="1">
    <location>
        <begin position="1251"/>
        <end position="1273"/>
    </location>
</feature>
<sequence length="1326" mass="143550">MFAIKHKSFCFLVGLFISLGSFFVFPNLIHASTTVNYTVTSGTDATAETGAEFSSGDITKLVASDDSRIQSNKDSWSIGVGYDENKFIEFVFDADVPENAVIENVTISHEFRRSGALSAAKIEIWDGSEFISKDLTVGTTNVDHTDVTENLFSFIDTPDKANNLKVRFLAYRDEGSGGNTKTSHDFVGLSVAYSIEESEEPTPEPEDEQEEPQETEESEELSQDPTYITEDITENTTWTLENSPYVIQDNIKVVASVTLTIESGVVVKFDEETSLSVDGTLNALGTNSEPIYLTSIYNDARGGDTNGDGEGTAPSRYNEWGIGIYGETAQMSLLHTFVEYSDNGLRVKKGTLDLSYTTIREVHSSIYSSEGNVFFDNVLISGVDGDAFSADGGAVEIKDSIIEDVYLGDALGIYDETLLYISGLTVKNIGFGSALGIYDASAVVENSVFEGGLDSGIELYGGLLDISNSLVSGYPSDNIASYEGIFTLNKVKIENTDYGVSVYDGAVIFSGNAFKEIFVNAFENYSDFTLNAENNFWGDISGPYHEDLNPEGLGYAVYGDVLFDPWCKDEDCYIPSSEKAITAFSFLDLPIAVNGVIDEENHTIALTVPFGTDITSIVPTIEISTGASVGPNNGQNFTSPVVYTVTAEDDSAQEYTVRVAIATRTPVIIVPGLLGTEISKPTDDGSEKLWLDIIRNLVPFGDEFMDPLQFNSDLTPSETLTIENVVGKILTFDYSESLVKEFKNQGYVEGTDLFTFPYDWRYGVSEENVSKLKQKIADVLEETEAEKVDIIAHSTGGLIVKKYVVENTENHNIDKAVFVGVPNTGAPKAVKALILGDSFGVPLLDAKEMKKIAKNLPVAYDLLPSEQYFNAKGSYVKTVEQNGLTDDIPHDLDFNEINTFLTQDYQLNSQALINANNLHTADFDNYDLRANGIDLYAVNGCKTDTIGKFIKYRYQNALHPGNIQINYILDHTPGDGTVPLESATNLPINQENKFYSLNASHASMMSQDGSRQQIVNIISGSDLSTKNSKGRDLITQDISKCELNGEAMAVFSPLSIDIVDQDGNHTGLASDGVSIENNIPNASFEIIDEHKFVYLSTDEGQTYTISVAGTGTGTFTVTNATISGNNITQTQVFSDISVTPSLLGSISLSNDSDTALSLDTDGNGTTDQTLEPTSILDAIESQNFIPEEPQDNTPVVSMGGGGSISSSFYQNPSTLDQVSSTSETPVVLPSTPVVAVADVVEVPVEIPKETQVATKGNNSDTAPISQKAKSEEPVAVVPIPTENSQEEKTLTANVGDSNIPINIAVTFASVAGLTGLFWVAKFFIKV</sequence>
<feature type="region of interest" description="Disordered" evidence="1">
    <location>
        <begin position="195"/>
        <end position="228"/>
    </location>
</feature>
<dbReference type="SUPFAM" id="SSF53474">
    <property type="entry name" value="alpha/beta-Hydrolases"/>
    <property type="match status" value="1"/>
</dbReference>
<organism evidence="3 4">
    <name type="scientific">Candidatus Nomurabacteria bacterium RIFCSPHIGHO2_01_FULL_39_10</name>
    <dbReference type="NCBI Taxonomy" id="1801733"/>
    <lineage>
        <taxon>Bacteria</taxon>
        <taxon>Candidatus Nomuraibacteriota</taxon>
    </lineage>
</organism>
<feature type="region of interest" description="Disordered" evidence="1">
    <location>
        <begin position="1184"/>
        <end position="1221"/>
    </location>
</feature>
<evidence type="ECO:0000313" key="4">
    <source>
        <dbReference type="Proteomes" id="UP000178700"/>
    </source>
</evidence>
<dbReference type="PANTHER" id="PTHR11440">
    <property type="entry name" value="LECITHIN-CHOLESTEROL ACYLTRANSFERASE-RELATED"/>
    <property type="match status" value="1"/>
</dbReference>
<protein>
    <submittedName>
        <fullName evidence="3">Uncharacterized protein</fullName>
    </submittedName>
</protein>
<dbReference type="Proteomes" id="UP000178700">
    <property type="component" value="Unassembled WGS sequence"/>
</dbReference>
<comment type="caution">
    <text evidence="3">The sequence shown here is derived from an EMBL/GenBank/DDBJ whole genome shotgun (WGS) entry which is preliminary data.</text>
</comment>
<keyword evidence="2" id="KW-1133">Transmembrane helix</keyword>
<keyword evidence="2" id="KW-0472">Membrane</keyword>
<feature type="compositionally biased region" description="Acidic residues" evidence="1">
    <location>
        <begin position="196"/>
        <end position="222"/>
    </location>
</feature>
<accession>A0A1F6V576</accession>
<dbReference type="InterPro" id="IPR029058">
    <property type="entry name" value="AB_hydrolase_fold"/>
</dbReference>
<proteinExistence type="predicted"/>
<feature type="compositionally biased region" description="Polar residues" evidence="1">
    <location>
        <begin position="1251"/>
        <end position="1264"/>
    </location>
</feature>
<evidence type="ECO:0000256" key="1">
    <source>
        <dbReference type="SAM" id="MobiDB-lite"/>
    </source>
</evidence>
<dbReference type="GO" id="GO:0006629">
    <property type="term" value="P:lipid metabolic process"/>
    <property type="evidence" value="ECO:0007669"/>
    <property type="project" value="InterPro"/>
</dbReference>
<dbReference type="GO" id="GO:0008374">
    <property type="term" value="F:O-acyltransferase activity"/>
    <property type="evidence" value="ECO:0007669"/>
    <property type="project" value="InterPro"/>
</dbReference>